<accession>A0AAV7W8Q8</accession>
<protein>
    <submittedName>
        <fullName evidence="1">Uncharacterized protein</fullName>
    </submittedName>
</protein>
<evidence type="ECO:0000313" key="2">
    <source>
        <dbReference type="Proteomes" id="UP001066276"/>
    </source>
</evidence>
<keyword evidence="2" id="KW-1185">Reference proteome</keyword>
<comment type="caution">
    <text evidence="1">The sequence shown here is derived from an EMBL/GenBank/DDBJ whole genome shotgun (WGS) entry which is preliminary data.</text>
</comment>
<gene>
    <name evidence="1" type="ORF">NDU88_004638</name>
</gene>
<dbReference type="AlphaFoldDB" id="A0AAV7W8Q8"/>
<dbReference type="Proteomes" id="UP001066276">
    <property type="component" value="Chromosome 1_2"/>
</dbReference>
<organism evidence="1 2">
    <name type="scientific">Pleurodeles waltl</name>
    <name type="common">Iberian ribbed newt</name>
    <dbReference type="NCBI Taxonomy" id="8319"/>
    <lineage>
        <taxon>Eukaryota</taxon>
        <taxon>Metazoa</taxon>
        <taxon>Chordata</taxon>
        <taxon>Craniata</taxon>
        <taxon>Vertebrata</taxon>
        <taxon>Euteleostomi</taxon>
        <taxon>Amphibia</taxon>
        <taxon>Batrachia</taxon>
        <taxon>Caudata</taxon>
        <taxon>Salamandroidea</taxon>
        <taxon>Salamandridae</taxon>
        <taxon>Pleurodelinae</taxon>
        <taxon>Pleurodeles</taxon>
    </lineage>
</organism>
<reference evidence="1" key="1">
    <citation type="journal article" date="2022" name="bioRxiv">
        <title>Sequencing and chromosome-scale assembly of the giantPleurodeles waltlgenome.</title>
        <authorList>
            <person name="Brown T."/>
            <person name="Elewa A."/>
            <person name="Iarovenko S."/>
            <person name="Subramanian E."/>
            <person name="Araus A.J."/>
            <person name="Petzold A."/>
            <person name="Susuki M."/>
            <person name="Suzuki K.-i.T."/>
            <person name="Hayashi T."/>
            <person name="Toyoda A."/>
            <person name="Oliveira C."/>
            <person name="Osipova E."/>
            <person name="Leigh N.D."/>
            <person name="Simon A."/>
            <person name="Yun M.H."/>
        </authorList>
    </citation>
    <scope>NUCLEOTIDE SEQUENCE</scope>
    <source>
        <strain evidence="1">20211129_DDA</strain>
        <tissue evidence="1">Liver</tissue>
    </source>
</reference>
<dbReference type="EMBL" id="JANPWB010000002">
    <property type="protein sequence ID" value="KAJ1209260.1"/>
    <property type="molecule type" value="Genomic_DNA"/>
</dbReference>
<evidence type="ECO:0000313" key="1">
    <source>
        <dbReference type="EMBL" id="KAJ1209260.1"/>
    </source>
</evidence>
<name>A0AAV7W8Q8_PLEWA</name>
<proteinExistence type="predicted"/>
<sequence>MELQSAMITVRRGSNGAVVGVVDGRADDTALRGIFVDGAAEGAAPGIRVVNDEIVIRDGLVVVHDGVVPTVFVDNAAASSS</sequence>